<feature type="region of interest" description="Disordered" evidence="1">
    <location>
        <begin position="86"/>
        <end position="157"/>
    </location>
</feature>
<dbReference type="Proteomes" id="UP000237144">
    <property type="component" value="Unassembled WGS sequence"/>
</dbReference>
<dbReference type="InterPro" id="IPR018608">
    <property type="entry name" value="Gti1/Pac2"/>
</dbReference>
<comment type="caution">
    <text evidence="2">The sequence shown here is derived from an EMBL/GenBank/DDBJ whole genome shotgun (WGS) entry which is preliminary data.</text>
</comment>
<evidence type="ECO:0000313" key="2">
    <source>
        <dbReference type="EMBL" id="POY70320.1"/>
    </source>
</evidence>
<feature type="compositionally biased region" description="Low complexity" evidence="1">
    <location>
        <begin position="605"/>
        <end position="616"/>
    </location>
</feature>
<feature type="compositionally biased region" description="Polar residues" evidence="1">
    <location>
        <begin position="143"/>
        <end position="152"/>
    </location>
</feature>
<feature type="compositionally biased region" description="Polar residues" evidence="1">
    <location>
        <begin position="326"/>
        <end position="341"/>
    </location>
</feature>
<organism evidence="2 3">
    <name type="scientific">Rhodotorula taiwanensis</name>
    <dbReference type="NCBI Taxonomy" id="741276"/>
    <lineage>
        <taxon>Eukaryota</taxon>
        <taxon>Fungi</taxon>
        <taxon>Dikarya</taxon>
        <taxon>Basidiomycota</taxon>
        <taxon>Pucciniomycotina</taxon>
        <taxon>Microbotryomycetes</taxon>
        <taxon>Sporidiobolales</taxon>
        <taxon>Sporidiobolaceae</taxon>
        <taxon>Rhodotorula</taxon>
    </lineage>
</organism>
<feature type="compositionally biased region" description="Polar residues" evidence="1">
    <location>
        <begin position="816"/>
        <end position="825"/>
    </location>
</feature>
<accession>A0A2S5B0K9</accession>
<protein>
    <submittedName>
        <fullName evidence="2">Uncharacterized protein</fullName>
    </submittedName>
</protein>
<dbReference type="Pfam" id="PF09729">
    <property type="entry name" value="Gti1_Pac2"/>
    <property type="match status" value="1"/>
</dbReference>
<feature type="region of interest" description="Disordered" evidence="1">
    <location>
        <begin position="399"/>
        <end position="832"/>
    </location>
</feature>
<dbReference type="AlphaFoldDB" id="A0A2S5B0K9"/>
<gene>
    <name evidence="2" type="ORF">BMF94_6600</name>
</gene>
<keyword evidence="3" id="KW-1185">Reference proteome</keyword>
<name>A0A2S5B0K9_9BASI</name>
<dbReference type="PANTHER" id="PTHR28027">
    <property type="entry name" value="TRANSCRIPTIONAL REGULATOR MIT1"/>
    <property type="match status" value="1"/>
</dbReference>
<feature type="compositionally biased region" description="Low complexity" evidence="1">
    <location>
        <begin position="258"/>
        <end position="286"/>
    </location>
</feature>
<proteinExistence type="predicted"/>
<sequence>MADPAFRGFVETTLDALLVLEGCRRGFLPKITRRLQEFEKRALVVSGAVFVFHEEETGIKRWTDGLSWSPSRTLDNFLVYRELDKKGSQGRQSDAGLDDSDPASRPNRSRLVGPLTSKADPVDGFSAAEASRIDNEGPDGSRSRANSSTSTPGILDRARERALVGSLTSSSRFHADGLVKKTISLSGLHLISYYRIEDVTSGRLRTPSSHAELMSLEISPSFLAPSLFRLPPVVEIDADGHVRYKGDADTPLSPRTRASSSPGAQQQSAGPNASRPRSSGSASSRLPLPPPAASNWNQSGPQGPQRRSLPAAVRTDHRYSPYDSGRISQASPTYPPASSSMPPALYEPLPLPRPYAGAPVDPSGMGPSLLPGPPPYRGIEPSPNYAPFTGWQRFPAPAGPGFAPVADSPDPFMPTSTAFYQPRHSVPNLPTPGPAANEPFGYNPGQMGVGSSGAPFPLRQPPRTADGYGDDYRRMYPPTSSAYTRPYGEPSRRPTPIQPWVASGTVCPPYAPDTQSTSGPFATPPTSADPSEPLLPMEDAGPRWTTSQAPYAPPVSAASGQQAPAWDYARYPRRGSQLGPNHLQPLASAGAGSDISPHTPTGSHLQRQQQAALEQLYPYDPAGQGDVKPFAPVHTARNPDHTPEMYGIASGHTVDTHASGLVQPAPQDPYSRDGGDVSSKVGNIASKQHSSYNPEPAHPGSLPASRPSSRFASVSGQGYDSPVNGNGGVPLGYHSGASGNREATANAPSWPTAQHGGVKIEDADSSQVSPGASFKYLPPPPPPQQQQPSSTADEPNYASGQLPPSGHWWPNGAPPWSQSNGSVPTESRYPPA</sequence>
<reference evidence="2 3" key="1">
    <citation type="journal article" date="2018" name="Front. Microbiol.">
        <title>Prospects for Fungal Bioremediation of Acidic Radioactive Waste Sites: Characterization and Genome Sequence of Rhodotorula taiwanensis MD1149.</title>
        <authorList>
            <person name="Tkavc R."/>
            <person name="Matrosova V.Y."/>
            <person name="Grichenko O.E."/>
            <person name="Gostincar C."/>
            <person name="Volpe R.P."/>
            <person name="Klimenkova P."/>
            <person name="Gaidamakova E.K."/>
            <person name="Zhou C.E."/>
            <person name="Stewart B.J."/>
            <person name="Lyman M.G."/>
            <person name="Malfatti S.A."/>
            <person name="Rubinfeld B."/>
            <person name="Courtot M."/>
            <person name="Singh J."/>
            <person name="Dalgard C.L."/>
            <person name="Hamilton T."/>
            <person name="Frey K.G."/>
            <person name="Gunde-Cimerman N."/>
            <person name="Dugan L."/>
            <person name="Daly M.J."/>
        </authorList>
    </citation>
    <scope>NUCLEOTIDE SEQUENCE [LARGE SCALE GENOMIC DNA]</scope>
    <source>
        <strain evidence="2 3">MD1149</strain>
    </source>
</reference>
<dbReference type="GO" id="GO:0003677">
    <property type="term" value="F:DNA binding"/>
    <property type="evidence" value="ECO:0007669"/>
    <property type="project" value="TreeGrafter"/>
</dbReference>
<evidence type="ECO:0000256" key="1">
    <source>
        <dbReference type="SAM" id="MobiDB-lite"/>
    </source>
</evidence>
<feature type="region of interest" description="Disordered" evidence="1">
    <location>
        <begin position="242"/>
        <end position="341"/>
    </location>
</feature>
<evidence type="ECO:0000313" key="3">
    <source>
        <dbReference type="Proteomes" id="UP000237144"/>
    </source>
</evidence>
<feature type="compositionally biased region" description="Polar residues" evidence="1">
    <location>
        <begin position="706"/>
        <end position="718"/>
    </location>
</feature>
<dbReference type="OrthoDB" id="5572844at2759"/>
<feature type="compositionally biased region" description="Basic and acidic residues" evidence="1">
    <location>
        <begin position="131"/>
        <end position="142"/>
    </location>
</feature>
<feature type="compositionally biased region" description="Polar residues" evidence="1">
    <location>
        <begin position="737"/>
        <end position="752"/>
    </location>
</feature>
<dbReference type="PANTHER" id="PTHR28027:SF2">
    <property type="entry name" value="TRANSCRIPTIONAL REGULATOR MIT1"/>
    <property type="match status" value="1"/>
</dbReference>
<dbReference type="EMBL" id="PJQD01000122">
    <property type="protein sequence ID" value="POY70320.1"/>
    <property type="molecule type" value="Genomic_DNA"/>
</dbReference>
<feature type="region of interest" description="Disordered" evidence="1">
    <location>
        <begin position="364"/>
        <end position="384"/>
    </location>
</feature>
<feature type="compositionally biased region" description="Polar residues" evidence="1">
    <location>
        <begin position="513"/>
        <end position="529"/>
    </location>
</feature>